<gene>
    <name evidence="1" type="ORF">JR316_0000025</name>
</gene>
<reference evidence="1" key="1">
    <citation type="submission" date="2021-10" db="EMBL/GenBank/DDBJ databases">
        <title>Psilocybe cubensis genome.</title>
        <authorList>
            <person name="Mckernan K.J."/>
            <person name="Crawford S."/>
            <person name="Trippe A."/>
            <person name="Kane L.T."/>
            <person name="Mclaughlin S."/>
        </authorList>
    </citation>
    <scope>NUCLEOTIDE SEQUENCE</scope>
    <source>
        <strain evidence="1">MGC-MH-2018</strain>
    </source>
</reference>
<proteinExistence type="predicted"/>
<evidence type="ECO:0000313" key="1">
    <source>
        <dbReference type="EMBL" id="KAH9485964.1"/>
    </source>
</evidence>
<accession>A0ACB8HDQ2</accession>
<dbReference type="EMBL" id="JAFIQS020000001">
    <property type="protein sequence ID" value="KAH9485964.1"/>
    <property type="molecule type" value="Genomic_DNA"/>
</dbReference>
<name>A0ACB8HDQ2_PSICU</name>
<comment type="caution">
    <text evidence="1">The sequence shown here is derived from an EMBL/GenBank/DDBJ whole genome shotgun (WGS) entry which is preliminary data.</text>
</comment>
<sequence length="390" mass="44202">MFNKAPLPLITPRIEFRLSQLSPLCVPRNPPEEIKFIRRSRFLSQQGEHLEVDHSLIFWPYLAVKDALKNVLFSFKEKGNASPSAGKSGGTPKCTRGHMPGYFEVDYLDGMLEDSIRADTGQRTRHRKSFEACLTHTILTQVVRFTISFLLFYTAHLLSRTLTIPTDISGWLPLHLGYFYNCFTSVSRRSGTEKTRALSSMTLSDIFGVLDYLSWSLFTAAFDEERSDSLVRNIAMHNSVDVFSMGESAPWAAIQQHFFSKVSSHPAWLAPSADIFTGLIIASLIVLIFVAVFLLREWMSQNARLGVFEEEELPDLPPVHAPPPQPQLQHQPRLVRHFAPLDPASLNLERGGNAPLSMSVRSRLYVWRQCVRIWTQTSPWTPTDGEQTPK</sequence>
<organism evidence="1 2">
    <name type="scientific">Psilocybe cubensis</name>
    <name type="common">Psychedelic mushroom</name>
    <name type="synonym">Stropharia cubensis</name>
    <dbReference type="NCBI Taxonomy" id="181762"/>
    <lineage>
        <taxon>Eukaryota</taxon>
        <taxon>Fungi</taxon>
        <taxon>Dikarya</taxon>
        <taxon>Basidiomycota</taxon>
        <taxon>Agaricomycotina</taxon>
        <taxon>Agaricomycetes</taxon>
        <taxon>Agaricomycetidae</taxon>
        <taxon>Agaricales</taxon>
        <taxon>Agaricineae</taxon>
        <taxon>Strophariaceae</taxon>
        <taxon>Psilocybe</taxon>
    </lineage>
</organism>
<protein>
    <submittedName>
        <fullName evidence="1">Uncharacterized protein</fullName>
    </submittedName>
</protein>
<keyword evidence="2" id="KW-1185">Reference proteome</keyword>
<evidence type="ECO:0000313" key="2">
    <source>
        <dbReference type="Proteomes" id="UP000664032"/>
    </source>
</evidence>
<dbReference type="Proteomes" id="UP000664032">
    <property type="component" value="Unassembled WGS sequence"/>
</dbReference>